<dbReference type="EMBL" id="MT144595">
    <property type="protein sequence ID" value="QJH94099.1"/>
    <property type="molecule type" value="Genomic_DNA"/>
</dbReference>
<dbReference type="EMBL" id="MT144000">
    <property type="protein sequence ID" value="QJA45985.1"/>
    <property type="molecule type" value="Genomic_DNA"/>
</dbReference>
<evidence type="ECO:0000313" key="2">
    <source>
        <dbReference type="EMBL" id="QJH94099.1"/>
    </source>
</evidence>
<name>A0A6H1ZFE4_9ZZZZ</name>
<accession>A0A6H1ZFE4</accession>
<proteinExistence type="predicted"/>
<reference evidence="1" key="1">
    <citation type="submission" date="2020-03" db="EMBL/GenBank/DDBJ databases">
        <title>The deep terrestrial virosphere.</title>
        <authorList>
            <person name="Holmfeldt K."/>
            <person name="Nilsson E."/>
            <person name="Simone D."/>
            <person name="Lopez-Fernandez M."/>
            <person name="Wu X."/>
            <person name="de Brujin I."/>
            <person name="Lundin D."/>
            <person name="Andersson A."/>
            <person name="Bertilsson S."/>
            <person name="Dopson M."/>
        </authorList>
    </citation>
    <scope>NUCLEOTIDE SEQUENCE</scope>
    <source>
        <strain evidence="1">TM448A00289</strain>
        <strain evidence="2">TM448B00173</strain>
    </source>
</reference>
<dbReference type="AlphaFoldDB" id="A0A6H1ZFE4"/>
<organism evidence="1">
    <name type="scientific">viral metagenome</name>
    <dbReference type="NCBI Taxonomy" id="1070528"/>
    <lineage>
        <taxon>unclassified sequences</taxon>
        <taxon>metagenomes</taxon>
        <taxon>organismal metagenomes</taxon>
    </lineage>
</organism>
<gene>
    <name evidence="1" type="ORF">TM448A00289_0052</name>
    <name evidence="2" type="ORF">TM448B00173_0069</name>
</gene>
<evidence type="ECO:0000313" key="1">
    <source>
        <dbReference type="EMBL" id="QJA45985.1"/>
    </source>
</evidence>
<sequence length="78" mass="8883">MPKPKTIKLNKADRKEIDRLYRLQNISRYGVETANQLHFEAGERLWKTIATLYPELGGKRATYDGSGVLTYTPKEKGG</sequence>
<protein>
    <submittedName>
        <fullName evidence="1">Uncharacterized protein</fullName>
    </submittedName>
</protein>